<dbReference type="InterPro" id="IPR027860">
    <property type="entry name" value="DUF4429"/>
</dbReference>
<comment type="caution">
    <text evidence="2">The sequence shown here is derived from an EMBL/GenBank/DDBJ whole genome shotgun (WGS) entry which is preliminary data.</text>
</comment>
<name>A0ABN0YZB8_9ACTN</name>
<dbReference type="Pfam" id="PF14472">
    <property type="entry name" value="DUF4429"/>
    <property type="match status" value="1"/>
</dbReference>
<reference evidence="2 3" key="1">
    <citation type="journal article" date="2019" name="Int. J. Syst. Evol. Microbiol.">
        <title>The Global Catalogue of Microorganisms (GCM) 10K type strain sequencing project: providing services to taxonomists for standard genome sequencing and annotation.</title>
        <authorList>
            <consortium name="The Broad Institute Genomics Platform"/>
            <consortium name="The Broad Institute Genome Sequencing Center for Infectious Disease"/>
            <person name="Wu L."/>
            <person name="Ma J."/>
        </authorList>
    </citation>
    <scope>NUCLEOTIDE SEQUENCE [LARGE SCALE GENOMIC DNA]</scope>
    <source>
        <strain evidence="2 3">JCM 4788</strain>
    </source>
</reference>
<dbReference type="RefSeq" id="WP_344028322.1">
    <property type="nucleotide sequence ID" value="NZ_BAAABX010000053.1"/>
</dbReference>
<evidence type="ECO:0000259" key="1">
    <source>
        <dbReference type="Pfam" id="PF14472"/>
    </source>
</evidence>
<evidence type="ECO:0000313" key="3">
    <source>
        <dbReference type="Proteomes" id="UP001500879"/>
    </source>
</evidence>
<dbReference type="EMBL" id="BAAABX010000053">
    <property type="protein sequence ID" value="GAA0422335.1"/>
    <property type="molecule type" value="Genomic_DNA"/>
</dbReference>
<evidence type="ECO:0000313" key="2">
    <source>
        <dbReference type="EMBL" id="GAA0422335.1"/>
    </source>
</evidence>
<accession>A0ABN0YZB8</accession>
<keyword evidence="3" id="KW-1185">Reference proteome</keyword>
<proteinExistence type="predicted"/>
<dbReference type="Proteomes" id="UP001500879">
    <property type="component" value="Unassembled WGS sequence"/>
</dbReference>
<organism evidence="2 3">
    <name type="scientific">Streptomyces luteireticuli</name>
    <dbReference type="NCBI Taxonomy" id="173858"/>
    <lineage>
        <taxon>Bacteria</taxon>
        <taxon>Bacillati</taxon>
        <taxon>Actinomycetota</taxon>
        <taxon>Actinomycetes</taxon>
        <taxon>Kitasatosporales</taxon>
        <taxon>Streptomycetaceae</taxon>
        <taxon>Streptomyces</taxon>
    </lineage>
</organism>
<gene>
    <name evidence="2" type="ORF">GCM10010357_49710</name>
</gene>
<feature type="domain" description="DUF4429" evidence="1">
    <location>
        <begin position="11"/>
        <end position="104"/>
    </location>
</feature>
<protein>
    <recommendedName>
        <fullName evidence="1">DUF4429 domain-containing protein</fullName>
    </recommendedName>
</protein>
<sequence>MWAEGRGGLVGFDGFFLTLVHNSVLHRATCGMGEKRIPVLQLGSVRWKSAGRFGPGFIQFALTGATEKRSLFGRQVWDAAGDENALLFSRRQQPAFEELRKAVEKALAARHEVATTAIRGSGPLEVITGLESLAQLLEAGKLSQDEFDVLKSRLLARLYADLALDSDQPVIGS</sequence>